<evidence type="ECO:0000256" key="5">
    <source>
        <dbReference type="ARBA" id="ARBA00022801"/>
    </source>
</evidence>
<keyword evidence="2" id="KW-0548">Nucleotidyltransferase</keyword>
<organism evidence="8 9">
    <name type="scientific">Sesamum angolense</name>
    <dbReference type="NCBI Taxonomy" id="2727404"/>
    <lineage>
        <taxon>Eukaryota</taxon>
        <taxon>Viridiplantae</taxon>
        <taxon>Streptophyta</taxon>
        <taxon>Embryophyta</taxon>
        <taxon>Tracheophyta</taxon>
        <taxon>Spermatophyta</taxon>
        <taxon>Magnoliopsida</taxon>
        <taxon>eudicotyledons</taxon>
        <taxon>Gunneridae</taxon>
        <taxon>Pentapetalae</taxon>
        <taxon>asterids</taxon>
        <taxon>lamiids</taxon>
        <taxon>Lamiales</taxon>
        <taxon>Pedaliaceae</taxon>
        <taxon>Sesamum</taxon>
    </lineage>
</organism>
<evidence type="ECO:0000313" key="8">
    <source>
        <dbReference type="EMBL" id="KAK4406398.1"/>
    </source>
</evidence>
<keyword evidence="4" id="KW-0255">Endonuclease</keyword>
<evidence type="ECO:0000256" key="4">
    <source>
        <dbReference type="ARBA" id="ARBA00022759"/>
    </source>
</evidence>
<protein>
    <recommendedName>
        <fullName evidence="7">Reverse transcriptase RNase H-like domain-containing protein</fullName>
    </recommendedName>
</protein>
<proteinExistence type="predicted"/>
<evidence type="ECO:0000256" key="6">
    <source>
        <dbReference type="ARBA" id="ARBA00022918"/>
    </source>
</evidence>
<dbReference type="InterPro" id="IPR041373">
    <property type="entry name" value="RT_RNaseH"/>
</dbReference>
<dbReference type="EMBL" id="JACGWL010000003">
    <property type="protein sequence ID" value="KAK4406398.1"/>
    <property type="molecule type" value="Genomic_DNA"/>
</dbReference>
<keyword evidence="1" id="KW-0808">Transferase</keyword>
<dbReference type="GO" id="GO:0003964">
    <property type="term" value="F:RNA-directed DNA polymerase activity"/>
    <property type="evidence" value="ECO:0007669"/>
    <property type="project" value="UniProtKB-KW"/>
</dbReference>
<evidence type="ECO:0000259" key="7">
    <source>
        <dbReference type="Pfam" id="PF17917"/>
    </source>
</evidence>
<keyword evidence="6" id="KW-0695">RNA-directed DNA polymerase</keyword>
<sequence length="113" mass="13071">MYVITEAMRCWRHYLLGRKFYIITDHQNLKGLLTQTIQTPAQYRWLTKLLGYDYAILYTPGMANVVADALSHHSTACLRLFIRLSTATPSIIDGLRQFFSSHSNGLSIRRHLQ</sequence>
<reference evidence="8" key="2">
    <citation type="journal article" date="2024" name="Plant">
        <title>Genomic evolution and insights into agronomic trait innovations of Sesamum species.</title>
        <authorList>
            <person name="Miao H."/>
            <person name="Wang L."/>
            <person name="Qu L."/>
            <person name="Liu H."/>
            <person name="Sun Y."/>
            <person name="Le M."/>
            <person name="Wang Q."/>
            <person name="Wei S."/>
            <person name="Zheng Y."/>
            <person name="Lin W."/>
            <person name="Duan Y."/>
            <person name="Cao H."/>
            <person name="Xiong S."/>
            <person name="Wang X."/>
            <person name="Wei L."/>
            <person name="Li C."/>
            <person name="Ma Q."/>
            <person name="Ju M."/>
            <person name="Zhao R."/>
            <person name="Li G."/>
            <person name="Mu C."/>
            <person name="Tian Q."/>
            <person name="Mei H."/>
            <person name="Zhang T."/>
            <person name="Gao T."/>
            <person name="Zhang H."/>
        </authorList>
    </citation>
    <scope>NUCLEOTIDE SEQUENCE</scope>
    <source>
        <strain evidence="8">K16</strain>
    </source>
</reference>
<keyword evidence="3" id="KW-0540">Nuclease</keyword>
<keyword evidence="9" id="KW-1185">Reference proteome</keyword>
<dbReference type="GO" id="GO:0016787">
    <property type="term" value="F:hydrolase activity"/>
    <property type="evidence" value="ECO:0007669"/>
    <property type="project" value="UniProtKB-KW"/>
</dbReference>
<evidence type="ECO:0000256" key="3">
    <source>
        <dbReference type="ARBA" id="ARBA00022722"/>
    </source>
</evidence>
<dbReference type="PANTHER" id="PTHR34072:SF50">
    <property type="entry name" value="NUCLEOTIDYLTRANSFERASE, RIBONUCLEASE H"/>
    <property type="match status" value="1"/>
</dbReference>
<feature type="domain" description="Reverse transcriptase RNase H-like" evidence="7">
    <location>
        <begin position="2"/>
        <end position="52"/>
    </location>
</feature>
<dbReference type="AlphaFoldDB" id="A0AAE2C2C1"/>
<evidence type="ECO:0000256" key="1">
    <source>
        <dbReference type="ARBA" id="ARBA00022679"/>
    </source>
</evidence>
<dbReference type="PANTHER" id="PTHR34072">
    <property type="entry name" value="ENZYMATIC POLYPROTEIN-RELATED"/>
    <property type="match status" value="1"/>
</dbReference>
<reference evidence="8" key="1">
    <citation type="submission" date="2020-06" db="EMBL/GenBank/DDBJ databases">
        <authorList>
            <person name="Li T."/>
            <person name="Hu X."/>
            <person name="Zhang T."/>
            <person name="Song X."/>
            <person name="Zhang H."/>
            <person name="Dai N."/>
            <person name="Sheng W."/>
            <person name="Hou X."/>
            <person name="Wei L."/>
        </authorList>
    </citation>
    <scope>NUCLEOTIDE SEQUENCE</scope>
    <source>
        <strain evidence="8">K16</strain>
        <tissue evidence="8">Leaf</tissue>
    </source>
</reference>
<dbReference type="Proteomes" id="UP001289374">
    <property type="component" value="Unassembled WGS sequence"/>
</dbReference>
<accession>A0AAE2C2C1</accession>
<comment type="caution">
    <text evidence="8">The sequence shown here is derived from an EMBL/GenBank/DDBJ whole genome shotgun (WGS) entry which is preliminary data.</text>
</comment>
<name>A0AAE2C2C1_9LAMI</name>
<dbReference type="SUPFAM" id="SSF56672">
    <property type="entry name" value="DNA/RNA polymerases"/>
    <property type="match status" value="1"/>
</dbReference>
<dbReference type="Pfam" id="PF17917">
    <property type="entry name" value="RT_RNaseH"/>
    <property type="match status" value="1"/>
</dbReference>
<evidence type="ECO:0000256" key="2">
    <source>
        <dbReference type="ARBA" id="ARBA00022695"/>
    </source>
</evidence>
<dbReference type="InterPro" id="IPR043502">
    <property type="entry name" value="DNA/RNA_pol_sf"/>
</dbReference>
<gene>
    <name evidence="8" type="ORF">Sango_0646300</name>
</gene>
<evidence type="ECO:0000313" key="9">
    <source>
        <dbReference type="Proteomes" id="UP001289374"/>
    </source>
</evidence>
<keyword evidence="5" id="KW-0378">Hydrolase</keyword>
<dbReference type="GO" id="GO:0004519">
    <property type="term" value="F:endonuclease activity"/>
    <property type="evidence" value="ECO:0007669"/>
    <property type="project" value="UniProtKB-KW"/>
</dbReference>